<dbReference type="EMBL" id="LK932516">
    <property type="protein sequence ID" value="CDS87379.1"/>
    <property type="molecule type" value="Genomic_DNA"/>
</dbReference>
<dbReference type="EMBL" id="LK932360">
    <property type="protein sequence ID" value="CDS84032.1"/>
    <property type="molecule type" value="Genomic_DNA"/>
</dbReference>
<dbReference type="GO" id="GO:0005886">
    <property type="term" value="C:plasma membrane"/>
    <property type="evidence" value="ECO:0007669"/>
    <property type="project" value="UniProtKB-SubCell"/>
</dbReference>
<keyword evidence="10" id="KW-0067">ATP-binding</keyword>
<evidence type="ECO:0000256" key="11">
    <source>
        <dbReference type="ARBA" id="ARBA00022989"/>
    </source>
</evidence>
<evidence type="ECO:0000256" key="8">
    <source>
        <dbReference type="ARBA" id="ARBA00022741"/>
    </source>
</evidence>
<dbReference type="SMART" id="SM00388">
    <property type="entry name" value="HisKA"/>
    <property type="match status" value="1"/>
</dbReference>
<evidence type="ECO:0000256" key="2">
    <source>
        <dbReference type="ARBA" id="ARBA00004651"/>
    </source>
</evidence>
<keyword evidence="9 16" id="KW-0418">Kinase</keyword>
<feature type="domain" description="Histidine kinase" evidence="15">
    <location>
        <begin position="251"/>
        <end position="467"/>
    </location>
</feature>
<dbReference type="CDD" id="cd00082">
    <property type="entry name" value="HisKA"/>
    <property type="match status" value="1"/>
</dbReference>
<evidence type="ECO:0000256" key="9">
    <source>
        <dbReference type="ARBA" id="ARBA00022777"/>
    </source>
</evidence>
<keyword evidence="7 14" id="KW-0812">Transmembrane</keyword>
<keyword evidence="8" id="KW-0547">Nucleotide-binding</keyword>
<comment type="catalytic activity">
    <reaction evidence="1">
        <text>ATP + protein L-histidine = ADP + protein N-phospho-L-histidine.</text>
        <dbReference type="EC" id="2.7.13.3"/>
    </reaction>
</comment>
<keyword evidence="12" id="KW-0902">Two-component regulatory system</keyword>
<keyword evidence="5" id="KW-0597">Phosphoprotein</keyword>
<sequence length="467" mass="53964">MKWKITRNFIFTIVFVAISVVIINIISILYVISTNSFFKVVDSGNTPEEFARSFEKDLYEKDGEFKLSKIGAEKLEKSNSWIQVLNDLGEEVYGVNVPKDTPKKYTPFQMVNNYKYIETKYVNFVLEKYLNKKHLNIIVGIPSRDISRIILTYSQNNIKKTLNKVIIITLVIDSVVALGVGYLFSRKLTKPISSVLWSIETMANGNYSLYLKDRGIYEEVFKNINMLADTLRVNEVERKENEELREEWLANITHDIKTPLASIQGYAEIINDKDYEFEEDEIREYTEIIYNKSKYIKDLVDDLNLSTRLKDNTIVLDKKKINLVSLVRDIIIDILNDNRYKNRNIEFESNEDLIEVYVDSILFRRAITNLIFNSIVHNSEGTLISVEIVKKDNIEIIIKDNGIGISKSDLKHIFKKYYRGTNTGEMHKGSGLGMAISKEIIEIHKGKIYVSSEIGIGTKIIIEIKQN</sequence>
<organism evidence="16">
    <name type="scientific">Clostridioides difficile</name>
    <name type="common">Peptoclostridium difficile</name>
    <dbReference type="NCBI Taxonomy" id="1496"/>
    <lineage>
        <taxon>Bacteria</taxon>
        <taxon>Bacillati</taxon>
        <taxon>Bacillota</taxon>
        <taxon>Clostridia</taxon>
        <taxon>Peptostreptococcales</taxon>
        <taxon>Peptostreptococcaceae</taxon>
        <taxon>Clostridioides</taxon>
    </lineage>
</organism>
<evidence type="ECO:0000256" key="12">
    <source>
        <dbReference type="ARBA" id="ARBA00023012"/>
    </source>
</evidence>
<comment type="subcellular location">
    <subcellularLocation>
        <location evidence="2">Cell membrane</location>
        <topology evidence="2">Multi-pass membrane protein</topology>
    </subcellularLocation>
</comment>
<gene>
    <name evidence="18" type="ORF">BN1095_1200007</name>
    <name evidence="17" type="ORF">BN1096_620007</name>
    <name evidence="16" type="ORF">BN1097_250007</name>
</gene>
<evidence type="ECO:0000256" key="14">
    <source>
        <dbReference type="SAM" id="Phobius"/>
    </source>
</evidence>
<evidence type="ECO:0000256" key="6">
    <source>
        <dbReference type="ARBA" id="ARBA00022679"/>
    </source>
</evidence>
<accession>A0A069A076</accession>
<dbReference type="SUPFAM" id="SSF47384">
    <property type="entry name" value="Homodimeric domain of signal transducing histidine kinase"/>
    <property type="match status" value="1"/>
</dbReference>
<evidence type="ECO:0000256" key="5">
    <source>
        <dbReference type="ARBA" id="ARBA00022553"/>
    </source>
</evidence>
<dbReference type="InterPro" id="IPR050398">
    <property type="entry name" value="HssS/ArlS-like"/>
</dbReference>
<protein>
    <recommendedName>
        <fullName evidence="3">histidine kinase</fullName>
        <ecNumber evidence="3">2.7.13.3</ecNumber>
    </recommendedName>
</protein>
<evidence type="ECO:0000259" key="15">
    <source>
        <dbReference type="PROSITE" id="PS50109"/>
    </source>
</evidence>
<dbReference type="EC" id="2.7.13.3" evidence="3"/>
<dbReference type="Pfam" id="PF02518">
    <property type="entry name" value="HATPase_c"/>
    <property type="match status" value="1"/>
</dbReference>
<dbReference type="SMART" id="SM00387">
    <property type="entry name" value="HATPase_c"/>
    <property type="match status" value="1"/>
</dbReference>
<feature type="transmembrane region" description="Helical" evidence="14">
    <location>
        <begin position="9"/>
        <end position="32"/>
    </location>
</feature>
<dbReference type="Gene3D" id="6.10.340.10">
    <property type="match status" value="1"/>
</dbReference>
<dbReference type="InterPro" id="IPR036097">
    <property type="entry name" value="HisK_dim/P_sf"/>
</dbReference>
<dbReference type="InterPro" id="IPR004358">
    <property type="entry name" value="Sig_transdc_His_kin-like_C"/>
</dbReference>
<dbReference type="Pfam" id="PF00512">
    <property type="entry name" value="HisKA"/>
    <property type="match status" value="1"/>
</dbReference>
<dbReference type="Gene3D" id="1.10.287.130">
    <property type="match status" value="1"/>
</dbReference>
<keyword evidence="4" id="KW-1003">Cell membrane</keyword>
<evidence type="ECO:0000256" key="13">
    <source>
        <dbReference type="ARBA" id="ARBA00023136"/>
    </source>
</evidence>
<dbReference type="PROSITE" id="PS50109">
    <property type="entry name" value="HIS_KIN"/>
    <property type="match status" value="1"/>
</dbReference>
<dbReference type="PRINTS" id="PR00344">
    <property type="entry name" value="BCTRLSENSOR"/>
</dbReference>
<dbReference type="InterPro" id="IPR003594">
    <property type="entry name" value="HATPase_dom"/>
</dbReference>
<keyword evidence="13 14" id="KW-0472">Membrane</keyword>
<dbReference type="AlphaFoldDB" id="A0A069A076"/>
<evidence type="ECO:0000256" key="7">
    <source>
        <dbReference type="ARBA" id="ARBA00022692"/>
    </source>
</evidence>
<dbReference type="InterPro" id="IPR005467">
    <property type="entry name" value="His_kinase_dom"/>
</dbReference>
<evidence type="ECO:0000313" key="17">
    <source>
        <dbReference type="EMBL" id="CDS87379.1"/>
    </source>
</evidence>
<dbReference type="GO" id="GO:0000155">
    <property type="term" value="F:phosphorelay sensor kinase activity"/>
    <property type="evidence" value="ECO:0007669"/>
    <property type="project" value="InterPro"/>
</dbReference>
<reference evidence="16" key="1">
    <citation type="submission" date="2014-07" db="EMBL/GenBank/DDBJ databases">
        <authorList>
            <person name="Monot Marc"/>
        </authorList>
    </citation>
    <scope>NUCLEOTIDE SEQUENCE</scope>
    <source>
        <strain evidence="18">7032989</strain>
        <strain evidence="16">7032994</strain>
    </source>
</reference>
<dbReference type="GO" id="GO:0005524">
    <property type="term" value="F:ATP binding"/>
    <property type="evidence" value="ECO:0007669"/>
    <property type="project" value="UniProtKB-KW"/>
</dbReference>
<keyword evidence="11 14" id="KW-1133">Transmembrane helix</keyword>
<evidence type="ECO:0000256" key="1">
    <source>
        <dbReference type="ARBA" id="ARBA00000085"/>
    </source>
</evidence>
<dbReference type="InterPro" id="IPR036890">
    <property type="entry name" value="HATPase_C_sf"/>
</dbReference>
<dbReference type="SUPFAM" id="SSF55874">
    <property type="entry name" value="ATPase domain of HSP90 chaperone/DNA topoisomerase II/histidine kinase"/>
    <property type="match status" value="1"/>
</dbReference>
<dbReference type="CDD" id="cd00075">
    <property type="entry name" value="HATPase"/>
    <property type="match status" value="1"/>
</dbReference>
<feature type="transmembrane region" description="Helical" evidence="14">
    <location>
        <begin position="165"/>
        <end position="184"/>
    </location>
</feature>
<name>A0A069A076_CLODI</name>
<evidence type="ECO:0000313" key="16">
    <source>
        <dbReference type="EMBL" id="CDS84032.1"/>
    </source>
</evidence>
<dbReference type="PANTHER" id="PTHR45528">
    <property type="entry name" value="SENSOR HISTIDINE KINASE CPXA"/>
    <property type="match status" value="1"/>
</dbReference>
<dbReference type="InterPro" id="IPR003661">
    <property type="entry name" value="HisK_dim/P_dom"/>
</dbReference>
<dbReference type="RefSeq" id="WP_021366728.1">
    <property type="nucleotide sequence ID" value="NZ_BBYB01000071.1"/>
</dbReference>
<dbReference type="EMBL" id="LK932762">
    <property type="protein sequence ID" value="CDS92793.1"/>
    <property type="molecule type" value="Genomic_DNA"/>
</dbReference>
<evidence type="ECO:0000256" key="10">
    <source>
        <dbReference type="ARBA" id="ARBA00022840"/>
    </source>
</evidence>
<keyword evidence="6" id="KW-0808">Transferase</keyword>
<evidence type="ECO:0000256" key="3">
    <source>
        <dbReference type="ARBA" id="ARBA00012438"/>
    </source>
</evidence>
<evidence type="ECO:0000256" key="4">
    <source>
        <dbReference type="ARBA" id="ARBA00022475"/>
    </source>
</evidence>
<dbReference type="Gene3D" id="3.30.565.10">
    <property type="entry name" value="Histidine kinase-like ATPase, C-terminal domain"/>
    <property type="match status" value="1"/>
</dbReference>
<proteinExistence type="predicted"/>
<evidence type="ECO:0000313" key="18">
    <source>
        <dbReference type="EMBL" id="CDS92793.1"/>
    </source>
</evidence>
<dbReference type="PANTHER" id="PTHR45528:SF1">
    <property type="entry name" value="SENSOR HISTIDINE KINASE CPXA"/>
    <property type="match status" value="1"/>
</dbReference>